<keyword evidence="7" id="KW-0808">Transferase</keyword>
<proteinExistence type="inferred from homology"/>
<organism evidence="7 8">
    <name type="scientific">Ktedonosporobacter rubrisoli</name>
    <dbReference type="NCBI Taxonomy" id="2509675"/>
    <lineage>
        <taxon>Bacteria</taxon>
        <taxon>Bacillati</taxon>
        <taxon>Chloroflexota</taxon>
        <taxon>Ktedonobacteria</taxon>
        <taxon>Ktedonobacterales</taxon>
        <taxon>Ktedonosporobacteraceae</taxon>
        <taxon>Ktedonosporobacter</taxon>
    </lineage>
</organism>
<dbReference type="KEGG" id="kbs:EPA93_00640"/>
<dbReference type="EMBL" id="CP035758">
    <property type="protein sequence ID" value="QBD74577.1"/>
    <property type="molecule type" value="Genomic_DNA"/>
</dbReference>
<dbReference type="PROSITE" id="PS50949">
    <property type="entry name" value="HTH_GNTR"/>
    <property type="match status" value="1"/>
</dbReference>
<evidence type="ECO:0000259" key="6">
    <source>
        <dbReference type="PROSITE" id="PS50949"/>
    </source>
</evidence>
<dbReference type="GO" id="GO:0008483">
    <property type="term" value="F:transaminase activity"/>
    <property type="evidence" value="ECO:0007669"/>
    <property type="project" value="UniProtKB-KW"/>
</dbReference>
<dbReference type="InterPro" id="IPR015424">
    <property type="entry name" value="PyrdxlP-dep_Trfase"/>
</dbReference>
<comment type="similarity">
    <text evidence="1">In the C-terminal section; belongs to the class-I pyridoxal-phosphate-dependent aminotransferase family.</text>
</comment>
<evidence type="ECO:0000256" key="4">
    <source>
        <dbReference type="ARBA" id="ARBA00023125"/>
    </source>
</evidence>
<dbReference type="CDD" id="cd07377">
    <property type="entry name" value="WHTH_GntR"/>
    <property type="match status" value="1"/>
</dbReference>
<dbReference type="Pfam" id="PF00392">
    <property type="entry name" value="GntR"/>
    <property type="match status" value="1"/>
</dbReference>
<keyword evidence="8" id="KW-1185">Reference proteome</keyword>
<name>A0A4P6JHS6_KTERU</name>
<keyword evidence="4" id="KW-0238">DNA-binding</keyword>
<dbReference type="InterPro" id="IPR015422">
    <property type="entry name" value="PyrdxlP-dep_Trfase_small"/>
</dbReference>
<dbReference type="GO" id="GO:0003677">
    <property type="term" value="F:DNA binding"/>
    <property type="evidence" value="ECO:0007669"/>
    <property type="project" value="UniProtKB-KW"/>
</dbReference>
<dbReference type="AlphaFoldDB" id="A0A4P6JHS6"/>
<evidence type="ECO:0000313" key="7">
    <source>
        <dbReference type="EMBL" id="QBD74577.1"/>
    </source>
</evidence>
<dbReference type="PRINTS" id="PR00035">
    <property type="entry name" value="HTHGNTR"/>
</dbReference>
<keyword evidence="5" id="KW-0804">Transcription</keyword>
<dbReference type="GO" id="GO:0003700">
    <property type="term" value="F:DNA-binding transcription factor activity"/>
    <property type="evidence" value="ECO:0007669"/>
    <property type="project" value="InterPro"/>
</dbReference>
<dbReference type="SUPFAM" id="SSF53383">
    <property type="entry name" value="PLP-dependent transferases"/>
    <property type="match status" value="1"/>
</dbReference>
<dbReference type="OrthoDB" id="9802328at2"/>
<dbReference type="InterPro" id="IPR036388">
    <property type="entry name" value="WH-like_DNA-bd_sf"/>
</dbReference>
<dbReference type="Gene3D" id="3.40.640.10">
    <property type="entry name" value="Type I PLP-dependent aspartate aminotransferase-like (Major domain)"/>
    <property type="match status" value="1"/>
</dbReference>
<dbReference type="InterPro" id="IPR004839">
    <property type="entry name" value="Aminotransferase_I/II_large"/>
</dbReference>
<dbReference type="GO" id="GO:0030170">
    <property type="term" value="F:pyridoxal phosphate binding"/>
    <property type="evidence" value="ECO:0007669"/>
    <property type="project" value="InterPro"/>
</dbReference>
<dbReference type="InterPro" id="IPR015421">
    <property type="entry name" value="PyrdxlP-dep_Trfase_major"/>
</dbReference>
<reference evidence="7 8" key="1">
    <citation type="submission" date="2019-01" db="EMBL/GenBank/DDBJ databases">
        <title>Ktedonosporobacter rubrisoli SCAWS-G2.</title>
        <authorList>
            <person name="Huang Y."/>
            <person name="Yan B."/>
        </authorList>
    </citation>
    <scope>NUCLEOTIDE SEQUENCE [LARGE SCALE GENOMIC DNA]</scope>
    <source>
        <strain evidence="7 8">SCAWS-G2</strain>
    </source>
</reference>
<dbReference type="InterPro" id="IPR000524">
    <property type="entry name" value="Tscrpt_reg_HTH_GntR"/>
</dbReference>
<dbReference type="PANTHER" id="PTHR46577">
    <property type="entry name" value="HTH-TYPE TRANSCRIPTIONAL REGULATORY PROTEIN GABR"/>
    <property type="match status" value="1"/>
</dbReference>
<dbReference type="Gene3D" id="3.90.1150.10">
    <property type="entry name" value="Aspartate Aminotransferase, domain 1"/>
    <property type="match status" value="1"/>
</dbReference>
<gene>
    <name evidence="7" type="ORF">EPA93_00640</name>
</gene>
<dbReference type="SMART" id="SM00345">
    <property type="entry name" value="HTH_GNTR"/>
    <property type="match status" value="1"/>
</dbReference>
<dbReference type="Proteomes" id="UP000290365">
    <property type="component" value="Chromosome"/>
</dbReference>
<evidence type="ECO:0000313" key="8">
    <source>
        <dbReference type="Proteomes" id="UP000290365"/>
    </source>
</evidence>
<dbReference type="Gene3D" id="1.10.10.10">
    <property type="entry name" value="Winged helix-like DNA-binding domain superfamily/Winged helix DNA-binding domain"/>
    <property type="match status" value="1"/>
</dbReference>
<evidence type="ECO:0000256" key="1">
    <source>
        <dbReference type="ARBA" id="ARBA00005384"/>
    </source>
</evidence>
<dbReference type="CDD" id="cd00609">
    <property type="entry name" value="AAT_like"/>
    <property type="match status" value="1"/>
</dbReference>
<evidence type="ECO:0000256" key="2">
    <source>
        <dbReference type="ARBA" id="ARBA00022898"/>
    </source>
</evidence>
<feature type="domain" description="HTH gntR-type" evidence="6">
    <location>
        <begin position="22"/>
        <end position="90"/>
    </location>
</feature>
<sequence>MVCHMEMQQLLQVLGPWSAGRGALYRQLATSMQAAIQRGDIAPLTRLPAERVLAQALAVSRTTVLGAYRLLEQEGWVDRLQGSGTWVRSLPLGKTYVPPIGLAAPNIPWHLPSTQQQILIDLSVGTPGPLAEIAASDFALTASDIEWVMAQRSYSPQGWLPLCQEIASYLSRCGLPTSAHQILVTTGAQQAIALIAQLYVQRGEVVALENPTYFGAIDIFRGYGAQLAPLSVGDRGIQLPELRELCKTTIPRLLYLTPTFQNPTGTLMPTHARQEIARLVAETRMPLLEDMTFVDVRFGEEDVPPPIASFCRQGPVLAVGSLDKMFWSGLRIGWIRAAETIIERLLQLKERADLGTGLVSQAIALRVMQRIEQIRAARQRDVKERLAAMEQLLAAYLPSWQWRRPAGGYFGWLRLPAGNAQELAQLALRHGVLICPGSMFSVDGTHQSYVRLPFLVDTEIMQEGIARLASAWQAYELSLS</sequence>
<dbReference type="InterPro" id="IPR051446">
    <property type="entry name" value="HTH_trans_reg/aminotransferase"/>
</dbReference>
<dbReference type="Pfam" id="PF00155">
    <property type="entry name" value="Aminotran_1_2"/>
    <property type="match status" value="1"/>
</dbReference>
<protein>
    <submittedName>
        <fullName evidence="7">PLP-dependent aminotransferase family protein</fullName>
    </submittedName>
</protein>
<dbReference type="SUPFAM" id="SSF46785">
    <property type="entry name" value="Winged helix' DNA-binding domain"/>
    <property type="match status" value="1"/>
</dbReference>
<dbReference type="PANTHER" id="PTHR46577:SF1">
    <property type="entry name" value="HTH-TYPE TRANSCRIPTIONAL REGULATORY PROTEIN GABR"/>
    <property type="match status" value="1"/>
</dbReference>
<keyword evidence="3" id="KW-0805">Transcription regulation</keyword>
<keyword evidence="7" id="KW-0032">Aminotransferase</keyword>
<dbReference type="InterPro" id="IPR036390">
    <property type="entry name" value="WH_DNA-bd_sf"/>
</dbReference>
<evidence type="ECO:0000256" key="5">
    <source>
        <dbReference type="ARBA" id="ARBA00023163"/>
    </source>
</evidence>
<evidence type="ECO:0000256" key="3">
    <source>
        <dbReference type="ARBA" id="ARBA00023015"/>
    </source>
</evidence>
<keyword evidence="2" id="KW-0663">Pyridoxal phosphate</keyword>
<accession>A0A4P6JHS6</accession>